<feature type="region of interest" description="Disordered" evidence="8">
    <location>
        <begin position="446"/>
        <end position="519"/>
    </location>
</feature>
<dbReference type="Pfam" id="PF20771">
    <property type="entry name" value="FAM171A1-2-B_C"/>
    <property type="match status" value="1"/>
</dbReference>
<dbReference type="Pfam" id="PF10577">
    <property type="entry name" value="FAM171A1-2-B_N"/>
    <property type="match status" value="1"/>
</dbReference>
<comment type="similarity">
    <text evidence="2">Belongs to the FAM171 family.</text>
</comment>
<dbReference type="OMA" id="INQGNIW"/>
<accession>A0A3Q0R0I2</accession>
<dbReference type="AlphaFoldDB" id="A0A3Q0R0I2"/>
<keyword evidence="4" id="KW-0732">Signal</keyword>
<feature type="transmembrane region" description="Helical" evidence="9">
    <location>
        <begin position="296"/>
        <end position="319"/>
    </location>
</feature>
<proteinExistence type="inferred from homology"/>
<reference evidence="12" key="2">
    <citation type="submission" date="2025-09" db="UniProtKB">
        <authorList>
            <consortium name="Ensembl"/>
        </authorList>
    </citation>
    <scope>IDENTIFICATION</scope>
</reference>
<evidence type="ECO:0000256" key="9">
    <source>
        <dbReference type="SAM" id="Phobius"/>
    </source>
</evidence>
<dbReference type="InterPro" id="IPR049175">
    <property type="entry name" value="FAM171_C"/>
</dbReference>
<reference evidence="12" key="1">
    <citation type="submission" date="2025-08" db="UniProtKB">
        <authorList>
            <consortium name="Ensembl"/>
        </authorList>
    </citation>
    <scope>IDENTIFICATION</scope>
</reference>
<evidence type="ECO:0000256" key="5">
    <source>
        <dbReference type="ARBA" id="ARBA00022989"/>
    </source>
</evidence>
<feature type="region of interest" description="Disordered" evidence="8">
    <location>
        <begin position="563"/>
        <end position="582"/>
    </location>
</feature>
<feature type="compositionally biased region" description="Polar residues" evidence="8">
    <location>
        <begin position="498"/>
        <end position="511"/>
    </location>
</feature>
<dbReference type="Proteomes" id="UP000261340">
    <property type="component" value="Unplaced"/>
</dbReference>
<dbReference type="InterPro" id="IPR048530">
    <property type="entry name" value="FAM171_N"/>
</dbReference>
<feature type="domain" description="FAM171 N-terminal" evidence="10">
    <location>
        <begin position="26"/>
        <end position="273"/>
    </location>
</feature>
<dbReference type="Ensembl" id="ENSACIT00000003530.1">
    <property type="protein sequence ID" value="ENSACIP00000003416.1"/>
    <property type="gene ID" value="ENSACIG00000002705.1"/>
</dbReference>
<feature type="domain" description="FAM171 C-terminal" evidence="11">
    <location>
        <begin position="473"/>
        <end position="610"/>
    </location>
</feature>
<keyword evidence="13" id="KW-1185">Reference proteome</keyword>
<evidence type="ECO:0000256" key="6">
    <source>
        <dbReference type="ARBA" id="ARBA00023136"/>
    </source>
</evidence>
<keyword evidence="3 9" id="KW-0812">Transmembrane</keyword>
<feature type="compositionally biased region" description="Polar residues" evidence="8">
    <location>
        <begin position="470"/>
        <end position="488"/>
    </location>
</feature>
<protein>
    <recommendedName>
        <fullName evidence="14">Family with sequence similarity 171 member B</fullName>
    </recommendedName>
</protein>
<evidence type="ECO:0000256" key="7">
    <source>
        <dbReference type="ARBA" id="ARBA00023180"/>
    </source>
</evidence>
<dbReference type="GeneTree" id="ENSGT00950000183184"/>
<organism evidence="12 13">
    <name type="scientific">Amphilophus citrinellus</name>
    <name type="common">Midas cichlid</name>
    <name type="synonym">Cichlasoma citrinellum</name>
    <dbReference type="NCBI Taxonomy" id="61819"/>
    <lineage>
        <taxon>Eukaryota</taxon>
        <taxon>Metazoa</taxon>
        <taxon>Chordata</taxon>
        <taxon>Craniata</taxon>
        <taxon>Vertebrata</taxon>
        <taxon>Euteleostomi</taxon>
        <taxon>Actinopterygii</taxon>
        <taxon>Neopterygii</taxon>
        <taxon>Teleostei</taxon>
        <taxon>Neoteleostei</taxon>
        <taxon>Acanthomorphata</taxon>
        <taxon>Ovalentaria</taxon>
        <taxon>Cichlomorphae</taxon>
        <taxon>Cichliformes</taxon>
        <taxon>Cichlidae</taxon>
        <taxon>New World cichlids</taxon>
        <taxon>Cichlasomatinae</taxon>
        <taxon>Heroini</taxon>
        <taxon>Amphilophus</taxon>
    </lineage>
</organism>
<evidence type="ECO:0000313" key="13">
    <source>
        <dbReference type="Proteomes" id="UP000261340"/>
    </source>
</evidence>
<evidence type="ECO:0000313" key="12">
    <source>
        <dbReference type="Ensembl" id="ENSACIP00000003416.1"/>
    </source>
</evidence>
<evidence type="ECO:0000259" key="10">
    <source>
        <dbReference type="Pfam" id="PF10577"/>
    </source>
</evidence>
<name>A0A3Q0R0I2_AMPCI</name>
<keyword evidence="7" id="KW-0325">Glycoprotein</keyword>
<feature type="transmembrane region" description="Helical" evidence="9">
    <location>
        <begin position="668"/>
        <end position="684"/>
    </location>
</feature>
<comment type="subcellular location">
    <subcellularLocation>
        <location evidence="1">Membrane</location>
        <topology evidence="1">Single-pass type I membrane protein</topology>
    </subcellularLocation>
</comment>
<dbReference type="PANTHER" id="PTHR31626:SF2">
    <property type="entry name" value="PROTEIN FAM171B"/>
    <property type="match status" value="1"/>
</dbReference>
<dbReference type="PANTHER" id="PTHR31626">
    <property type="entry name" value="SUSHI DOMAIN-CONTAINING PROTEIN"/>
    <property type="match status" value="1"/>
</dbReference>
<keyword evidence="5 9" id="KW-1133">Transmembrane helix</keyword>
<evidence type="ECO:0000256" key="4">
    <source>
        <dbReference type="ARBA" id="ARBA00022729"/>
    </source>
</evidence>
<evidence type="ECO:0000259" key="11">
    <source>
        <dbReference type="Pfam" id="PF20771"/>
    </source>
</evidence>
<evidence type="ECO:0000256" key="1">
    <source>
        <dbReference type="ARBA" id="ARBA00004479"/>
    </source>
</evidence>
<evidence type="ECO:0008006" key="14">
    <source>
        <dbReference type="Google" id="ProtNLM"/>
    </source>
</evidence>
<evidence type="ECO:0000256" key="8">
    <source>
        <dbReference type="SAM" id="MobiDB-lite"/>
    </source>
</evidence>
<evidence type="ECO:0000256" key="3">
    <source>
        <dbReference type="ARBA" id="ARBA00022692"/>
    </source>
</evidence>
<dbReference type="GO" id="GO:0016020">
    <property type="term" value="C:membrane"/>
    <property type="evidence" value="ECO:0007669"/>
    <property type="project" value="UniProtKB-SubCell"/>
</dbReference>
<sequence length="707" mass="78092">MFSRIIAFTMLPYFSYLPSPPGSTFNLKVQVNDVLSRQYLSQAVVEVYVNYNKTNTTLSGEDGGVLLHVPYHPGMLITVVACKDGYICTLLPCKTHRMPIFSSVTLSLHGRNQGNIWLFEDSVLITGRTSDASSQPIVSFPKTLLNLTHSSNITSVKAFLTIPRLTSEQGDFLDTQGIMSSKSGYVSVELSPVAAVSVQLFSGDTELHVSGPIQMNLNIPDSFGLQSSSVVPAWFFNRTTGGWMRKGLGKVTSVHGRLMWAFTAPHLGYWIAAPVSTTRGFFGLAVPIDFILQHSFFLMLLFGGTLIIIISLLVGLCYCRCSPGETKAKKVLPVMKKDQNTSTCDDDIFELSSRKASHPQVQLFEEKVDNRHNASFIANTNAVAIMLENNELELNTDRNDLTCSDKTSEQRVSISMTDSLFFYNQPVAILHTPALFHLEEQPEKAQWSKSATLPRAGASNGAAAEPVSKDSFTQTQTKAPSETQNQGAETEDKLGVSDGSQTATSANTSRLPESVSVPGTLNKILDSRHSLHEQSKITSPQPPRAWFVSLEGKPAAEIHYAVSEQQRRRRPVESRETSLDSGVDMSELNQTSGRRAVTLERNATFVKSTSSSKHTLYLPCNLGHVTLLDMTLLSSVPTVLQYSERGLHGQMVLVHYAPKTHRKLRNEHFVLVINILAICIWHTLQERPLNAELLQKKLSFPSVPEIY</sequence>
<dbReference type="InterPro" id="IPR018890">
    <property type="entry name" value="FAM171"/>
</dbReference>
<keyword evidence="6 9" id="KW-0472">Membrane</keyword>
<evidence type="ECO:0000256" key="2">
    <source>
        <dbReference type="ARBA" id="ARBA00006818"/>
    </source>
</evidence>